<dbReference type="AlphaFoldDB" id="Q0AV91"/>
<name>Q0AV91_SYNWW</name>
<gene>
    <name evidence="3" type="ordered locus">Swol_2069</name>
</gene>
<dbReference type="STRING" id="335541.Swol_2069"/>
<feature type="region of interest" description="Disordered" evidence="1">
    <location>
        <begin position="201"/>
        <end position="237"/>
    </location>
</feature>
<dbReference type="eggNOG" id="COG0628">
    <property type="taxonomic scope" value="Bacteria"/>
</dbReference>
<evidence type="ECO:0000313" key="3">
    <source>
        <dbReference type="EMBL" id="ABI69363.1"/>
    </source>
</evidence>
<evidence type="ECO:0000256" key="2">
    <source>
        <dbReference type="SAM" id="Phobius"/>
    </source>
</evidence>
<keyword evidence="2" id="KW-0812">Transmembrane</keyword>
<keyword evidence="2" id="KW-0472">Membrane</keyword>
<dbReference type="EMBL" id="CP000448">
    <property type="protein sequence ID" value="ABI69363.1"/>
    <property type="molecule type" value="Genomic_DNA"/>
</dbReference>
<proteinExistence type="predicted"/>
<dbReference type="HOGENOM" id="CLU_481321_0_0_9"/>
<keyword evidence="2" id="KW-1133">Transmembrane helix</keyword>
<dbReference type="RefSeq" id="WP_011641455.1">
    <property type="nucleotide sequence ID" value="NC_008346.1"/>
</dbReference>
<feature type="transmembrane region" description="Helical" evidence="2">
    <location>
        <begin position="439"/>
        <end position="467"/>
    </location>
</feature>
<feature type="region of interest" description="Disordered" evidence="1">
    <location>
        <begin position="155"/>
        <end position="179"/>
    </location>
</feature>
<organism evidence="3 4">
    <name type="scientific">Syntrophomonas wolfei subsp. wolfei (strain DSM 2245B / Goettingen)</name>
    <dbReference type="NCBI Taxonomy" id="335541"/>
    <lineage>
        <taxon>Bacteria</taxon>
        <taxon>Bacillati</taxon>
        <taxon>Bacillota</taxon>
        <taxon>Clostridia</taxon>
        <taxon>Eubacteriales</taxon>
        <taxon>Syntrophomonadaceae</taxon>
        <taxon>Syntrophomonas</taxon>
    </lineage>
</organism>
<protein>
    <recommendedName>
        <fullName evidence="5">Cation diffusion facilitator family transporter</fullName>
    </recommendedName>
</protein>
<evidence type="ECO:0000256" key="1">
    <source>
        <dbReference type="SAM" id="MobiDB-lite"/>
    </source>
</evidence>
<evidence type="ECO:0000313" key="4">
    <source>
        <dbReference type="Proteomes" id="UP000001968"/>
    </source>
</evidence>
<evidence type="ECO:0008006" key="5">
    <source>
        <dbReference type="Google" id="ProtNLM"/>
    </source>
</evidence>
<dbReference type="OrthoDB" id="1086629at2"/>
<keyword evidence="4" id="KW-1185">Reference proteome</keyword>
<feature type="compositionally biased region" description="Basic and acidic residues" evidence="1">
    <location>
        <begin position="219"/>
        <end position="237"/>
    </location>
</feature>
<sequence length="564" mass="62771">MANENAVFEITEIVNADSFDSFDFNELETKLQNDLDSQISELEFLKEDREKIGNPESLGKIVMDVVWEQFLNQLATTAGEEFIKENRGLTLDLRDEAHIQATENFANGEIAEHNNQIDYQERYNGWQDNFQRDDNGNIKLEDKYKTGNCQEVLKREARKPFDEKRDKGSAAVPKDHTVPVAEIVRDPAANAHLEKQEQIDFANGKENLKDLDASANSSKSDRNMAEWLDSERNGEKPADRFNINEEELRERDRIAREEYEKLKKEGEDRSIAAGKQSQKEEAFRIGGKALRAAVMQLLAELIKEVISKLILWFKSTQKNLESLLNYIKSAINSFISKLKTHLINAGSALITTIATAILGPIVRTIKKVWIMLKQGWASLKEAIAYIKDPSNKNKPFGILALEVGKIVIAGVGAAGAIVLGEVIEKGLMSIPVFALEIPIIGSLASLIGLFMGGLVAGIVGAIAMSLIDKAVAKQQMAEAVKKEIEKGNEVLNTQNAVIALNEKKLEHTKIAVAGSIMERHETAVKITKEALNHIFCEDMKNEVVVSGNEVEFDNMLGNLNKLSK</sequence>
<accession>Q0AV91</accession>
<feature type="transmembrane region" description="Helical" evidence="2">
    <location>
        <begin position="396"/>
        <end position="419"/>
    </location>
</feature>
<dbReference type="Proteomes" id="UP000001968">
    <property type="component" value="Chromosome"/>
</dbReference>
<reference evidence="4" key="1">
    <citation type="journal article" date="2010" name="Environ. Microbiol.">
        <title>The genome of Syntrophomonas wolfei: new insights into syntrophic metabolism and biohydrogen production.</title>
        <authorList>
            <person name="Sieber J.R."/>
            <person name="Sims D.R."/>
            <person name="Han C."/>
            <person name="Kim E."/>
            <person name="Lykidis A."/>
            <person name="Lapidus A.L."/>
            <person name="McDonnald E."/>
            <person name="Rohlin L."/>
            <person name="Culley D.E."/>
            <person name="Gunsalus R."/>
            <person name="McInerney M.J."/>
        </authorList>
    </citation>
    <scope>NUCLEOTIDE SEQUENCE [LARGE SCALE GENOMIC DNA]</scope>
    <source>
        <strain evidence="4">DSM 2245B / Goettingen</strain>
    </source>
</reference>
<dbReference type="KEGG" id="swo:Swol_2069"/>
<feature type="compositionally biased region" description="Basic and acidic residues" evidence="1">
    <location>
        <begin position="155"/>
        <end position="177"/>
    </location>
</feature>
<feature type="transmembrane region" description="Helical" evidence="2">
    <location>
        <begin position="342"/>
        <end position="362"/>
    </location>
</feature>